<evidence type="ECO:0000256" key="1">
    <source>
        <dbReference type="SAM" id="MobiDB-lite"/>
    </source>
</evidence>
<organism evidence="2 3">
    <name type="scientific">Alkalibacillus salilacus</name>
    <dbReference type="NCBI Taxonomy" id="284582"/>
    <lineage>
        <taxon>Bacteria</taxon>
        <taxon>Bacillati</taxon>
        <taxon>Bacillota</taxon>
        <taxon>Bacilli</taxon>
        <taxon>Bacillales</taxon>
        <taxon>Bacillaceae</taxon>
        <taxon>Alkalibacillus</taxon>
    </lineage>
</organism>
<keyword evidence="3" id="KW-1185">Reference proteome</keyword>
<reference evidence="2 3" key="1">
    <citation type="submission" date="2023-07" db="EMBL/GenBank/DDBJ databases">
        <title>Genomic Encyclopedia of Type Strains, Phase IV (KMG-IV): sequencing the most valuable type-strain genomes for metagenomic binning, comparative biology and taxonomic classification.</title>
        <authorList>
            <person name="Goeker M."/>
        </authorList>
    </citation>
    <scope>NUCLEOTIDE SEQUENCE [LARGE SCALE GENOMIC DNA]</scope>
    <source>
        <strain evidence="2 3">DSM 16460</strain>
    </source>
</reference>
<feature type="compositionally biased region" description="Polar residues" evidence="1">
    <location>
        <begin position="116"/>
        <end position="127"/>
    </location>
</feature>
<sequence>MNGWIKLHRRILEHDIWNDPTTFRLFTLLILNAAHKDGFKVKHIELKRGQYLRSYSKLQEDLEYKEGRGYKKVAKSTIKRSVRKLFDLGILDFHETELGTLFTILNYEKYQGFSENSNDNLEQNYAPSRNEPETNPEREQELKNLRINNAAGDARTREENPNVDAGAPKTEEIASTSKALVDRYLQLKSTLHPKPKDMQAAYEIEQENIPADMAVKYLEQCFDEFEPKYPGDQINSLGYCKGFILERYYTQKQNDNKVTQISQAQDKQSDQKQYNYGF</sequence>
<proteinExistence type="predicted"/>
<comment type="caution">
    <text evidence="2">The sequence shown here is derived from an EMBL/GenBank/DDBJ whole genome shotgun (WGS) entry which is preliminary data.</text>
</comment>
<accession>A0ABT9VD33</accession>
<dbReference type="RefSeq" id="WP_306974833.1">
    <property type="nucleotide sequence ID" value="NZ_JAUSTQ010000002.1"/>
</dbReference>
<dbReference type="Proteomes" id="UP001224359">
    <property type="component" value="Unassembled WGS sequence"/>
</dbReference>
<gene>
    <name evidence="2" type="ORF">J2S77_000794</name>
</gene>
<feature type="compositionally biased region" description="Basic and acidic residues" evidence="1">
    <location>
        <begin position="130"/>
        <end position="139"/>
    </location>
</feature>
<evidence type="ECO:0000313" key="3">
    <source>
        <dbReference type="Proteomes" id="UP001224359"/>
    </source>
</evidence>
<evidence type="ECO:0000313" key="2">
    <source>
        <dbReference type="EMBL" id="MDQ0158838.1"/>
    </source>
</evidence>
<evidence type="ECO:0008006" key="4">
    <source>
        <dbReference type="Google" id="ProtNLM"/>
    </source>
</evidence>
<dbReference type="EMBL" id="JAUSTQ010000002">
    <property type="protein sequence ID" value="MDQ0158838.1"/>
    <property type="molecule type" value="Genomic_DNA"/>
</dbReference>
<protein>
    <recommendedName>
        <fullName evidence="4">DNA replication protein DnaD</fullName>
    </recommendedName>
</protein>
<name>A0ABT9VD33_9BACI</name>
<feature type="region of interest" description="Disordered" evidence="1">
    <location>
        <begin position="116"/>
        <end position="139"/>
    </location>
</feature>